<dbReference type="InterPro" id="IPR013783">
    <property type="entry name" value="Ig-like_fold"/>
</dbReference>
<feature type="chain" id="PRO_5045970051" evidence="1">
    <location>
        <begin position="25"/>
        <end position="279"/>
    </location>
</feature>
<dbReference type="Gene3D" id="2.60.40.10">
    <property type="entry name" value="Immunoglobulins"/>
    <property type="match status" value="1"/>
</dbReference>
<evidence type="ECO:0000256" key="1">
    <source>
        <dbReference type="SAM" id="SignalP"/>
    </source>
</evidence>
<accession>A0ABW7EZH5</accession>
<evidence type="ECO:0000313" key="2">
    <source>
        <dbReference type="EMBL" id="MFG6429769.1"/>
    </source>
</evidence>
<protein>
    <submittedName>
        <fullName evidence="2">Molecular chaperone</fullName>
    </submittedName>
</protein>
<dbReference type="EMBL" id="JBIGHV010000002">
    <property type="protein sequence ID" value="MFG6429769.1"/>
    <property type="molecule type" value="Genomic_DNA"/>
</dbReference>
<dbReference type="RefSeq" id="WP_394477475.1">
    <property type="nucleotide sequence ID" value="NZ_JBIGHV010000002.1"/>
</dbReference>
<sequence>MRASTKLIRLAALGLLMLPGLASADLMLFPTRIVFDKQQRAAQVELMNQGKKPETYRINLVNRRMGPNGEFIAVDQPGPGEQFADALLRYSPRQVTIPPGGSQIVRILLRKPDGLATGEYRSHLQFDRVAEATGASSVEDVAKRDGKTLGVVIQALVGASIPVIVRQGDTQARLDLTDLAVQPPSAQGPGALSFQMRREGNRSVYGDLLATFTTTAGVTFEVARAGGVAVYAPNAARRVQLPLQLPAGNALPGGTLKLAFHERPESGGKLLAETSLSLP</sequence>
<evidence type="ECO:0000313" key="3">
    <source>
        <dbReference type="Proteomes" id="UP001606210"/>
    </source>
</evidence>
<dbReference type="SUPFAM" id="SSF49354">
    <property type="entry name" value="PapD-like"/>
    <property type="match status" value="1"/>
</dbReference>
<dbReference type="InterPro" id="IPR008962">
    <property type="entry name" value="PapD-like_sf"/>
</dbReference>
<dbReference type="Proteomes" id="UP001606210">
    <property type="component" value="Unassembled WGS sequence"/>
</dbReference>
<gene>
    <name evidence="2" type="ORF">ACG00Y_07595</name>
</gene>
<name>A0ABW7EZH5_9BURK</name>
<keyword evidence="1" id="KW-0732">Signal</keyword>
<proteinExistence type="predicted"/>
<feature type="signal peptide" evidence="1">
    <location>
        <begin position="1"/>
        <end position="24"/>
    </location>
</feature>
<organism evidence="2 3">
    <name type="scientific">Pelomonas parva</name>
    <dbReference type="NCBI Taxonomy" id="3299032"/>
    <lineage>
        <taxon>Bacteria</taxon>
        <taxon>Pseudomonadati</taxon>
        <taxon>Pseudomonadota</taxon>
        <taxon>Betaproteobacteria</taxon>
        <taxon>Burkholderiales</taxon>
        <taxon>Sphaerotilaceae</taxon>
        <taxon>Roseateles</taxon>
    </lineage>
</organism>
<comment type="caution">
    <text evidence="2">The sequence shown here is derived from an EMBL/GenBank/DDBJ whole genome shotgun (WGS) entry which is preliminary data.</text>
</comment>
<reference evidence="2 3" key="1">
    <citation type="submission" date="2024-08" db="EMBL/GenBank/DDBJ databases">
        <authorList>
            <person name="Lu H."/>
        </authorList>
    </citation>
    <scope>NUCLEOTIDE SEQUENCE [LARGE SCALE GENOMIC DNA]</scope>
    <source>
        <strain evidence="2 3">LYH14W</strain>
    </source>
</reference>
<keyword evidence="3" id="KW-1185">Reference proteome</keyword>